<evidence type="ECO:0000313" key="1">
    <source>
        <dbReference type="EMBL" id="JAD47506.1"/>
    </source>
</evidence>
<reference evidence="1" key="1">
    <citation type="submission" date="2014-09" db="EMBL/GenBank/DDBJ databases">
        <authorList>
            <person name="Magalhaes I.L.F."/>
            <person name="Oliveira U."/>
            <person name="Santos F.R."/>
            <person name="Vidigal T.H.D.A."/>
            <person name="Brescovit A.D."/>
            <person name="Santos A.J."/>
        </authorList>
    </citation>
    <scope>NUCLEOTIDE SEQUENCE</scope>
    <source>
        <tissue evidence="1">Shoot tissue taken approximately 20 cm above the soil surface</tissue>
    </source>
</reference>
<reference evidence="1" key="2">
    <citation type="journal article" date="2015" name="Data Brief">
        <title>Shoot transcriptome of the giant reed, Arundo donax.</title>
        <authorList>
            <person name="Barrero R.A."/>
            <person name="Guerrero F.D."/>
            <person name="Moolhuijzen P."/>
            <person name="Goolsby J.A."/>
            <person name="Tidwell J."/>
            <person name="Bellgard S.E."/>
            <person name="Bellgard M.I."/>
        </authorList>
    </citation>
    <scope>NUCLEOTIDE SEQUENCE</scope>
    <source>
        <tissue evidence="1">Shoot tissue taken approximately 20 cm above the soil surface</tissue>
    </source>
</reference>
<protein>
    <submittedName>
        <fullName evidence="1">Uncharacterized protein</fullName>
    </submittedName>
</protein>
<dbReference type="AlphaFoldDB" id="A0A0A9A8V1"/>
<proteinExistence type="predicted"/>
<organism evidence="1">
    <name type="scientific">Arundo donax</name>
    <name type="common">Giant reed</name>
    <name type="synonym">Donax arundinaceus</name>
    <dbReference type="NCBI Taxonomy" id="35708"/>
    <lineage>
        <taxon>Eukaryota</taxon>
        <taxon>Viridiplantae</taxon>
        <taxon>Streptophyta</taxon>
        <taxon>Embryophyta</taxon>
        <taxon>Tracheophyta</taxon>
        <taxon>Spermatophyta</taxon>
        <taxon>Magnoliopsida</taxon>
        <taxon>Liliopsida</taxon>
        <taxon>Poales</taxon>
        <taxon>Poaceae</taxon>
        <taxon>PACMAD clade</taxon>
        <taxon>Arundinoideae</taxon>
        <taxon>Arundineae</taxon>
        <taxon>Arundo</taxon>
    </lineage>
</organism>
<accession>A0A0A9A8V1</accession>
<sequence length="58" mass="6539">MSMYVSLRYCFIVCIVKLASGITVARAPVSWQYVSTFYRFVSCCSSCVRGISSKIIEQ</sequence>
<name>A0A0A9A8V1_ARUDO</name>
<dbReference type="EMBL" id="GBRH01250389">
    <property type="protein sequence ID" value="JAD47506.1"/>
    <property type="molecule type" value="Transcribed_RNA"/>
</dbReference>